<reference evidence="3" key="1">
    <citation type="submission" date="2017-01" db="EMBL/GenBank/DDBJ databases">
        <authorList>
            <person name="Varghese N."/>
            <person name="Submissions S."/>
        </authorList>
    </citation>
    <scope>NUCLEOTIDE SEQUENCE [LARGE SCALE GENOMIC DNA]</scope>
    <source>
        <strain evidence="3">DSM 29591</strain>
    </source>
</reference>
<feature type="transmembrane region" description="Helical" evidence="1">
    <location>
        <begin position="228"/>
        <end position="248"/>
    </location>
</feature>
<accession>A0A1R3XD76</accession>
<feature type="transmembrane region" description="Helical" evidence="1">
    <location>
        <begin position="77"/>
        <end position="99"/>
    </location>
</feature>
<feature type="transmembrane region" description="Helical" evidence="1">
    <location>
        <begin position="203"/>
        <end position="222"/>
    </location>
</feature>
<feature type="transmembrane region" description="Helical" evidence="1">
    <location>
        <begin position="174"/>
        <end position="196"/>
    </location>
</feature>
<feature type="transmembrane region" description="Helical" evidence="1">
    <location>
        <begin position="313"/>
        <end position="337"/>
    </location>
</feature>
<dbReference type="STRING" id="287098.SAMN05421665_2914"/>
<keyword evidence="3" id="KW-1185">Reference proteome</keyword>
<protein>
    <recommendedName>
        <fullName evidence="4">Ammonia monooxygenase</fullName>
    </recommendedName>
</protein>
<dbReference type="PANTHER" id="PTHR38457:SF1">
    <property type="entry name" value="REGULATOR ABRB-RELATED"/>
    <property type="match status" value="1"/>
</dbReference>
<evidence type="ECO:0008006" key="4">
    <source>
        <dbReference type="Google" id="ProtNLM"/>
    </source>
</evidence>
<feature type="transmembrane region" description="Helical" evidence="1">
    <location>
        <begin position="53"/>
        <end position="71"/>
    </location>
</feature>
<gene>
    <name evidence="2" type="ORF">SAMN05421665_2914</name>
</gene>
<dbReference type="EMBL" id="FTPR01000002">
    <property type="protein sequence ID" value="SIT89273.1"/>
    <property type="molecule type" value="Genomic_DNA"/>
</dbReference>
<proteinExistence type="predicted"/>
<dbReference type="PIRSF" id="PIRSF038991">
    <property type="entry name" value="Protein_AbrB"/>
    <property type="match status" value="1"/>
</dbReference>
<keyword evidence="1" id="KW-0472">Membrane</keyword>
<dbReference type="GO" id="GO:0016020">
    <property type="term" value="C:membrane"/>
    <property type="evidence" value="ECO:0007669"/>
    <property type="project" value="InterPro"/>
</dbReference>
<evidence type="ECO:0000313" key="2">
    <source>
        <dbReference type="EMBL" id="SIT89273.1"/>
    </source>
</evidence>
<dbReference type="InterPro" id="IPR007820">
    <property type="entry name" value="AbrB_fam"/>
</dbReference>
<dbReference type="AlphaFoldDB" id="A0A1R3XD76"/>
<evidence type="ECO:0000256" key="1">
    <source>
        <dbReference type="SAM" id="Phobius"/>
    </source>
</evidence>
<evidence type="ECO:0000313" key="3">
    <source>
        <dbReference type="Proteomes" id="UP000186997"/>
    </source>
</evidence>
<dbReference type="Proteomes" id="UP000186997">
    <property type="component" value="Unassembled WGS sequence"/>
</dbReference>
<feature type="transmembrane region" description="Helical" evidence="1">
    <location>
        <begin position="144"/>
        <end position="162"/>
    </location>
</feature>
<dbReference type="GO" id="GO:0010468">
    <property type="term" value="P:regulation of gene expression"/>
    <property type="evidence" value="ECO:0007669"/>
    <property type="project" value="InterPro"/>
</dbReference>
<feature type="transmembrane region" description="Helical" evidence="1">
    <location>
        <begin position="260"/>
        <end position="293"/>
    </location>
</feature>
<keyword evidence="1" id="KW-0812">Transmembrane</keyword>
<dbReference type="PANTHER" id="PTHR38457">
    <property type="entry name" value="REGULATOR ABRB-RELATED"/>
    <property type="match status" value="1"/>
</dbReference>
<name>A0A1R3XD76_9RHOB</name>
<sequence>MPQVLALTIGLCGGLAAYFSGLPLPWMLGPMVANTVAAMLRAPIAGPDRLRPYVIPVIGVMLGSGVSADVLGLLGSWLITLLLLPLFLICAAAISYTVYRRLGRYDPVTAFYSAMPGGINEMLILGAAAGGDERRIALAHAARVLIIIVFVALFFGLVLGVTSGGRGAAQWIGLYQITALDYVILGICAVLGALLGKWLGLPAAPIFGPMILSGVAHVAGWVTVAPPTVFVIAAQVTIGTIIGTRFVGATLREVRTDIGLSAVASLLMLVAAVGFAELIVIISGIPLAQAFLAFSPGGLTEMSLLTLAMGQDVAYVSVMHIIRITMVIALAPFLFTLTRSRKG</sequence>
<dbReference type="InterPro" id="IPR017516">
    <property type="entry name" value="AbrB_dup"/>
</dbReference>
<keyword evidence="1" id="KW-1133">Transmembrane helix</keyword>
<dbReference type="Pfam" id="PF05145">
    <property type="entry name" value="AbrB"/>
    <property type="match status" value="1"/>
</dbReference>
<organism evidence="2 3">
    <name type="scientific">Yoonia rosea</name>
    <dbReference type="NCBI Taxonomy" id="287098"/>
    <lineage>
        <taxon>Bacteria</taxon>
        <taxon>Pseudomonadati</taxon>
        <taxon>Pseudomonadota</taxon>
        <taxon>Alphaproteobacteria</taxon>
        <taxon>Rhodobacterales</taxon>
        <taxon>Paracoccaceae</taxon>
        <taxon>Yoonia</taxon>
    </lineage>
</organism>
<dbReference type="NCBIfam" id="TIGR03082">
    <property type="entry name" value="Gneg_AbrB_dup"/>
    <property type="match status" value="2"/>
</dbReference>